<keyword evidence="10 13" id="KW-0443">Lipid metabolism</keyword>
<feature type="binding site" evidence="13">
    <location>
        <position position="8"/>
    </location>
    <ligand>
        <name>Mg(2+)</name>
        <dbReference type="ChEBI" id="CHEBI:18420"/>
    </ligand>
</feature>
<evidence type="ECO:0000256" key="11">
    <source>
        <dbReference type="ARBA" id="ARBA00023160"/>
    </source>
</evidence>
<evidence type="ECO:0000256" key="14">
    <source>
        <dbReference type="HAMAP-Rule" id="MF_01965"/>
    </source>
</evidence>
<keyword evidence="2 13" id="KW-0808">Transferase</keyword>
<dbReference type="InterPro" id="IPR017953">
    <property type="entry name" value="Carbohydrate_kinase_pred_CS"/>
</dbReference>
<dbReference type="HAMAP" id="MF_01965">
    <property type="entry name" value="NADHX_dehydratase"/>
    <property type="match status" value="1"/>
</dbReference>
<keyword evidence="13" id="KW-0963">Cytoplasm</keyword>
<comment type="catalytic activity">
    <reaction evidence="14">
        <text>(6S)-NADPHX + ADP = AMP + phosphate + NADPH + H(+)</text>
        <dbReference type="Rhea" id="RHEA:32235"/>
        <dbReference type="ChEBI" id="CHEBI:15378"/>
        <dbReference type="ChEBI" id="CHEBI:43474"/>
        <dbReference type="ChEBI" id="CHEBI:57783"/>
        <dbReference type="ChEBI" id="CHEBI:64076"/>
        <dbReference type="ChEBI" id="CHEBI:456215"/>
        <dbReference type="ChEBI" id="CHEBI:456216"/>
        <dbReference type="EC" id="4.2.1.136"/>
    </reaction>
</comment>
<dbReference type="PANTHER" id="PTHR12592">
    <property type="entry name" value="ATP-DEPENDENT (S)-NAD(P)H-HYDRATE DEHYDRATASE FAMILY MEMBER"/>
    <property type="match status" value="1"/>
</dbReference>
<dbReference type="Proteomes" id="UP000198625">
    <property type="component" value="Unassembled WGS sequence"/>
</dbReference>
<comment type="function">
    <text evidence="13">Transfers the 4'-phosphopantetheine moiety from coenzyme A to a Ser of acyl-carrier-protein.</text>
</comment>
<keyword evidence="7 13" id="KW-0460">Magnesium</keyword>
<dbReference type="PANTHER" id="PTHR12592:SF0">
    <property type="entry name" value="ATP-DEPENDENT (S)-NAD(P)H-HYDRATE DEHYDRATASE"/>
    <property type="match status" value="1"/>
</dbReference>
<comment type="cofactor">
    <cofactor evidence="13">
        <name>Mg(2+)</name>
        <dbReference type="ChEBI" id="CHEBI:18420"/>
    </cofactor>
</comment>
<dbReference type="SUPFAM" id="SSF56214">
    <property type="entry name" value="4'-phosphopantetheinyl transferase"/>
    <property type="match status" value="1"/>
</dbReference>
<sequence length="432" mass="46413">MIKGSGIDIIEIDRIKKAIDRNINFINRIFTSREIEYINKKHNNINTIAGIFAAKEAVSKALGSGISGFKWTDIEIKHKPSSEPYVALYGRAKEIAENNKISNIHITISHSKDNAIAFAIAEENHSMLPKNDIDIEFKPGDFTIIDKEFVSSIIPERKKDSHKGNYGKLGIVGGSRGMTGAVALATIASLRSGSGLVYSIVPASLSTIIETLVVESITIPIDCENKGNFIQAGADEILEATSNLDCLVLGPGMGKDTERISLVKEILSISYKPIVLDADGINCIAEERETLTSRTYETIITPHPGELSRLLDITTEEIQLNRIKYCKQTAKIFKAITVLKGANTVIASPEGQVYINTTGNPGMATAGSGDVLSGIIGSFIGQGIRPLNAAIAGVFIHGLAGDMAAMEKGEYGLIAGDIVNKIPSAIKYIKGN</sequence>
<dbReference type="Gene3D" id="3.40.1190.20">
    <property type="match status" value="1"/>
</dbReference>
<evidence type="ECO:0000256" key="1">
    <source>
        <dbReference type="ARBA" id="ARBA00022516"/>
    </source>
</evidence>
<dbReference type="PROSITE" id="PS01050">
    <property type="entry name" value="YJEF_C_2"/>
    <property type="match status" value="1"/>
</dbReference>
<keyword evidence="1 13" id="KW-0444">Lipid biosynthesis</keyword>
<dbReference type="NCBIfam" id="TIGR00556">
    <property type="entry name" value="pantethn_trn"/>
    <property type="match status" value="1"/>
</dbReference>
<evidence type="ECO:0000259" key="15">
    <source>
        <dbReference type="PROSITE" id="PS51383"/>
    </source>
</evidence>
<comment type="function">
    <text evidence="14">Catalyzes the dehydration of the S-form of NAD(P)HX at the expense of ADP, which is converted to AMP. Together with NAD(P)HX epimerase, which catalyzes the epimerization of the S- and R-forms, the enzyme allows the repair of both epimers of NAD(P)HX, a damaged form of NAD(P)H that is a result of enzymatic or heat-dependent hydration.</text>
</comment>
<dbReference type="InterPro" id="IPR037143">
    <property type="entry name" value="4-PPantetheinyl_Trfase_dom_sf"/>
</dbReference>
<name>A0A1H3SU41_9FIRM</name>
<feature type="binding site" evidence="14">
    <location>
        <position position="181"/>
    </location>
    <ligand>
        <name>(6S)-NADPHX</name>
        <dbReference type="ChEBI" id="CHEBI:64076"/>
    </ligand>
</feature>
<keyword evidence="4 14" id="KW-0547">Nucleotide-binding</keyword>
<dbReference type="InterPro" id="IPR002582">
    <property type="entry name" value="ACPS"/>
</dbReference>
<comment type="subunit">
    <text evidence="14">Homotetramer.</text>
</comment>
<dbReference type="EC" id="2.7.8.7" evidence="13"/>
<keyword evidence="5 13" id="KW-0276">Fatty acid metabolism</keyword>
<dbReference type="GO" id="GO:0052855">
    <property type="term" value="F:ADP-dependent NAD(P)H-hydrate dehydratase activity"/>
    <property type="evidence" value="ECO:0007669"/>
    <property type="project" value="UniProtKB-UniRule"/>
</dbReference>
<accession>A0A1H3SU41</accession>
<comment type="catalytic activity">
    <reaction evidence="14">
        <text>(6S)-NADHX + ADP = AMP + phosphate + NADH + H(+)</text>
        <dbReference type="Rhea" id="RHEA:32223"/>
        <dbReference type="ChEBI" id="CHEBI:15378"/>
        <dbReference type="ChEBI" id="CHEBI:43474"/>
        <dbReference type="ChEBI" id="CHEBI:57945"/>
        <dbReference type="ChEBI" id="CHEBI:64074"/>
        <dbReference type="ChEBI" id="CHEBI:456215"/>
        <dbReference type="ChEBI" id="CHEBI:456216"/>
        <dbReference type="EC" id="4.2.1.136"/>
    </reaction>
</comment>
<dbReference type="GO" id="GO:0046496">
    <property type="term" value="P:nicotinamide nucleotide metabolic process"/>
    <property type="evidence" value="ECO:0007669"/>
    <property type="project" value="UniProtKB-UniRule"/>
</dbReference>
<dbReference type="InterPro" id="IPR029056">
    <property type="entry name" value="Ribokinase-like"/>
</dbReference>
<dbReference type="RefSeq" id="WP_091733215.1">
    <property type="nucleotide sequence ID" value="NZ_FNQE01000063.1"/>
</dbReference>
<dbReference type="GO" id="GO:0110051">
    <property type="term" value="P:metabolite repair"/>
    <property type="evidence" value="ECO:0007669"/>
    <property type="project" value="TreeGrafter"/>
</dbReference>
<keyword evidence="8 14" id="KW-0521">NADP</keyword>
<protein>
    <recommendedName>
        <fullName evidence="13 14">Multifunctional fusion protein</fullName>
    </recommendedName>
    <domain>
        <recommendedName>
            <fullName evidence="13">Holo-[acyl-carrier-protein] synthase</fullName>
            <shortName evidence="13">Holo-ACP synthase</shortName>
            <ecNumber evidence="13">2.7.8.7</ecNumber>
        </recommendedName>
        <alternativeName>
            <fullName evidence="13">4'-phosphopantetheinyl transferase AcpS</fullName>
        </alternativeName>
    </domain>
    <domain>
        <recommendedName>
            <fullName evidence="14">ADP-dependent (S)-NAD(P)H-hydrate dehydratase</fullName>
            <ecNumber evidence="14">4.2.1.136</ecNumber>
        </recommendedName>
        <alternativeName>
            <fullName evidence="14">ADP-dependent NAD(P)HX dehydratase</fullName>
        </alternativeName>
    </domain>
</protein>
<dbReference type="GO" id="GO:0052856">
    <property type="term" value="F:NAD(P)HX epimerase activity"/>
    <property type="evidence" value="ECO:0007669"/>
    <property type="project" value="TreeGrafter"/>
</dbReference>
<dbReference type="STRING" id="415015.SAMN05660462_03058"/>
<dbReference type="InterPro" id="IPR004568">
    <property type="entry name" value="Ppantetheine-prot_Trfase_dom"/>
</dbReference>
<dbReference type="InterPro" id="IPR000631">
    <property type="entry name" value="CARKD"/>
</dbReference>
<evidence type="ECO:0000256" key="8">
    <source>
        <dbReference type="ARBA" id="ARBA00022857"/>
    </source>
</evidence>
<gene>
    <name evidence="14" type="primary">nnrD</name>
    <name evidence="13" type="synonym">acpS</name>
    <name evidence="16" type="ORF">SAMN05660462_03058</name>
</gene>
<feature type="domain" description="YjeF C-terminal" evidence="15">
    <location>
        <begin position="146"/>
        <end position="429"/>
    </location>
</feature>
<reference evidence="16 17" key="1">
    <citation type="submission" date="2016-10" db="EMBL/GenBank/DDBJ databases">
        <authorList>
            <person name="de Groot N.N."/>
        </authorList>
    </citation>
    <scope>NUCLEOTIDE SEQUENCE [LARGE SCALE GENOMIC DNA]</scope>
    <source>
        <strain evidence="16 17">DSM 21650</strain>
    </source>
</reference>
<evidence type="ECO:0000256" key="13">
    <source>
        <dbReference type="HAMAP-Rule" id="MF_00101"/>
    </source>
</evidence>
<dbReference type="HAMAP" id="MF_00101">
    <property type="entry name" value="AcpS"/>
    <property type="match status" value="1"/>
</dbReference>
<evidence type="ECO:0000256" key="4">
    <source>
        <dbReference type="ARBA" id="ARBA00022741"/>
    </source>
</evidence>
<feature type="binding site" evidence="14">
    <location>
        <position position="369"/>
    </location>
    <ligand>
        <name>AMP</name>
        <dbReference type="ChEBI" id="CHEBI:456215"/>
    </ligand>
</feature>
<proteinExistence type="inferred from homology"/>
<comment type="similarity">
    <text evidence="13">Belongs to the P-Pant transferase superfamily. AcpS family.</text>
</comment>
<dbReference type="NCBIfam" id="TIGR00196">
    <property type="entry name" value="yjeF_cterm"/>
    <property type="match status" value="1"/>
</dbReference>
<keyword evidence="6 14" id="KW-0067">ATP-binding</keyword>
<dbReference type="EMBL" id="FNQE01000063">
    <property type="protein sequence ID" value="SDZ40659.1"/>
    <property type="molecule type" value="Genomic_DNA"/>
</dbReference>
<feature type="binding site" evidence="14">
    <location>
        <position position="252"/>
    </location>
    <ligand>
        <name>(6S)-NADPHX</name>
        <dbReference type="ChEBI" id="CHEBI:64076"/>
    </ligand>
</feature>
<evidence type="ECO:0000256" key="7">
    <source>
        <dbReference type="ARBA" id="ARBA00022842"/>
    </source>
</evidence>
<comment type="subcellular location">
    <subcellularLocation>
        <location evidence="13">Cytoplasm</location>
    </subcellularLocation>
</comment>
<dbReference type="SUPFAM" id="SSF53613">
    <property type="entry name" value="Ribokinase-like"/>
    <property type="match status" value="1"/>
</dbReference>
<evidence type="ECO:0000256" key="10">
    <source>
        <dbReference type="ARBA" id="ARBA00023098"/>
    </source>
</evidence>
<evidence type="ECO:0000256" key="6">
    <source>
        <dbReference type="ARBA" id="ARBA00022840"/>
    </source>
</evidence>
<evidence type="ECO:0000256" key="12">
    <source>
        <dbReference type="ARBA" id="ARBA00023239"/>
    </source>
</evidence>
<comment type="similarity">
    <text evidence="14">Belongs to the NnrD/CARKD family.</text>
</comment>
<keyword evidence="12 14" id="KW-0456">Lyase</keyword>
<keyword evidence="3 13" id="KW-0479">Metal-binding</keyword>
<evidence type="ECO:0000256" key="3">
    <source>
        <dbReference type="ARBA" id="ARBA00022723"/>
    </source>
</evidence>
<dbReference type="GO" id="GO:0008897">
    <property type="term" value="F:holo-[acyl-carrier-protein] synthase activity"/>
    <property type="evidence" value="ECO:0007669"/>
    <property type="project" value="UniProtKB-UniRule"/>
</dbReference>
<feature type="binding site" evidence="14">
    <location>
        <position position="303"/>
    </location>
    <ligand>
        <name>(6S)-NADPHX</name>
        <dbReference type="ChEBI" id="CHEBI:64076"/>
    </ligand>
</feature>
<dbReference type="Pfam" id="PF01256">
    <property type="entry name" value="Carb_kinase"/>
    <property type="match status" value="1"/>
</dbReference>
<feature type="binding site" evidence="13">
    <location>
        <position position="56"/>
    </location>
    <ligand>
        <name>Mg(2+)</name>
        <dbReference type="ChEBI" id="CHEBI:18420"/>
    </ligand>
</feature>
<dbReference type="Gene3D" id="3.90.470.20">
    <property type="entry name" value="4'-phosphopantetheinyl transferase domain"/>
    <property type="match status" value="1"/>
</dbReference>
<feature type="binding site" evidence="14">
    <location>
        <begin position="340"/>
        <end position="344"/>
    </location>
    <ligand>
        <name>AMP</name>
        <dbReference type="ChEBI" id="CHEBI:456215"/>
    </ligand>
</feature>
<evidence type="ECO:0000256" key="5">
    <source>
        <dbReference type="ARBA" id="ARBA00022832"/>
    </source>
</evidence>
<dbReference type="GO" id="GO:0005737">
    <property type="term" value="C:cytoplasm"/>
    <property type="evidence" value="ECO:0007669"/>
    <property type="project" value="UniProtKB-SubCell"/>
</dbReference>
<comment type="catalytic activity">
    <reaction evidence="13">
        <text>apo-[ACP] + CoA = holo-[ACP] + adenosine 3',5'-bisphosphate + H(+)</text>
        <dbReference type="Rhea" id="RHEA:12068"/>
        <dbReference type="Rhea" id="RHEA-COMP:9685"/>
        <dbReference type="Rhea" id="RHEA-COMP:9690"/>
        <dbReference type="ChEBI" id="CHEBI:15378"/>
        <dbReference type="ChEBI" id="CHEBI:29999"/>
        <dbReference type="ChEBI" id="CHEBI:57287"/>
        <dbReference type="ChEBI" id="CHEBI:58343"/>
        <dbReference type="ChEBI" id="CHEBI:64479"/>
        <dbReference type="EC" id="2.7.8.7"/>
    </reaction>
</comment>
<dbReference type="OrthoDB" id="9806925at2"/>
<dbReference type="GO" id="GO:0006633">
    <property type="term" value="P:fatty acid biosynthetic process"/>
    <property type="evidence" value="ECO:0007669"/>
    <property type="project" value="UniProtKB-UniRule"/>
</dbReference>
<dbReference type="AlphaFoldDB" id="A0A1H3SU41"/>
<keyword evidence="11 13" id="KW-0275">Fatty acid biosynthesis</keyword>
<dbReference type="NCBIfam" id="TIGR00516">
    <property type="entry name" value="acpS"/>
    <property type="match status" value="1"/>
</dbReference>
<dbReference type="GO" id="GO:0000287">
    <property type="term" value="F:magnesium ion binding"/>
    <property type="evidence" value="ECO:0007669"/>
    <property type="project" value="UniProtKB-UniRule"/>
</dbReference>
<dbReference type="GO" id="GO:0005524">
    <property type="term" value="F:ATP binding"/>
    <property type="evidence" value="ECO:0007669"/>
    <property type="project" value="UniProtKB-KW"/>
</dbReference>
<evidence type="ECO:0000256" key="2">
    <source>
        <dbReference type="ARBA" id="ARBA00022679"/>
    </source>
</evidence>
<evidence type="ECO:0000313" key="17">
    <source>
        <dbReference type="Proteomes" id="UP000198625"/>
    </source>
</evidence>
<organism evidence="16 17">
    <name type="scientific">Proteiniborus ethanoligenes</name>
    <dbReference type="NCBI Taxonomy" id="415015"/>
    <lineage>
        <taxon>Bacteria</taxon>
        <taxon>Bacillati</taxon>
        <taxon>Bacillota</taxon>
        <taxon>Clostridia</taxon>
        <taxon>Eubacteriales</taxon>
        <taxon>Proteiniborus</taxon>
    </lineage>
</organism>
<dbReference type="InterPro" id="IPR008278">
    <property type="entry name" value="4-PPantetheinyl_Trfase_dom"/>
</dbReference>
<evidence type="ECO:0000313" key="16">
    <source>
        <dbReference type="EMBL" id="SDZ40659.1"/>
    </source>
</evidence>
<feature type="binding site" evidence="14">
    <location>
        <position position="370"/>
    </location>
    <ligand>
        <name>(6S)-NADPHX</name>
        <dbReference type="ChEBI" id="CHEBI:64076"/>
    </ligand>
</feature>
<keyword evidence="9 14" id="KW-0520">NAD</keyword>
<evidence type="ECO:0000256" key="9">
    <source>
        <dbReference type="ARBA" id="ARBA00023027"/>
    </source>
</evidence>
<keyword evidence="17" id="KW-1185">Reference proteome</keyword>
<dbReference type="EC" id="4.2.1.136" evidence="14"/>
<dbReference type="Pfam" id="PF01648">
    <property type="entry name" value="ACPS"/>
    <property type="match status" value="1"/>
</dbReference>
<dbReference type="CDD" id="cd01171">
    <property type="entry name" value="YXKO-related"/>
    <property type="match status" value="1"/>
</dbReference>
<dbReference type="PROSITE" id="PS51383">
    <property type="entry name" value="YJEF_C_3"/>
    <property type="match status" value="1"/>
</dbReference>